<proteinExistence type="predicted"/>
<evidence type="ECO:0000256" key="1">
    <source>
        <dbReference type="SAM" id="SignalP"/>
    </source>
</evidence>
<accession>A0A8I5NHP9</accession>
<keyword evidence="1" id="KW-0732">Signal</keyword>
<protein>
    <recommendedName>
        <fullName evidence="4">Secreted protein</fullName>
    </recommendedName>
</protein>
<evidence type="ECO:0000313" key="2">
    <source>
        <dbReference type="Ensembl" id="ENSPANP00000058829.1"/>
    </source>
</evidence>
<feature type="signal peptide" evidence="1">
    <location>
        <begin position="1"/>
        <end position="22"/>
    </location>
</feature>
<sequence length="133" mass="15671">MTSLSHPRNTLFFFFFLRQSFALVTQAGVQWPDLSSLQPPPPEFKQFFCLSLLSSWDYRREPPRPATYMHVYCESTLAHGTCRNSVYKQFTRNPSIAIRKTSLYHTQEVIDYLLHFKRLFNLLLCLLPIHISL</sequence>
<evidence type="ECO:0000313" key="3">
    <source>
        <dbReference type="Proteomes" id="UP000028761"/>
    </source>
</evidence>
<reference evidence="2" key="3">
    <citation type="submission" date="2025-09" db="UniProtKB">
        <authorList>
            <consortium name="Ensembl"/>
        </authorList>
    </citation>
    <scope>IDENTIFICATION</scope>
</reference>
<dbReference type="Proteomes" id="UP000028761">
    <property type="component" value="Chromosome 6"/>
</dbReference>
<dbReference type="PANTHER" id="PTHR46254">
    <property type="entry name" value="PROTEIN GVQW1-RELATED"/>
    <property type="match status" value="1"/>
</dbReference>
<feature type="chain" id="PRO_5035187911" description="Secreted protein" evidence="1">
    <location>
        <begin position="23"/>
        <end position="133"/>
    </location>
</feature>
<keyword evidence="3" id="KW-1185">Reference proteome</keyword>
<reference evidence="2" key="2">
    <citation type="submission" date="2025-08" db="UniProtKB">
        <authorList>
            <consortium name="Ensembl"/>
        </authorList>
    </citation>
    <scope>IDENTIFICATION</scope>
</reference>
<dbReference type="Ensembl" id="ENSPANT00000072035.1">
    <property type="protein sequence ID" value="ENSPANP00000058829.1"/>
    <property type="gene ID" value="ENSPANG00000041136.1"/>
</dbReference>
<reference evidence="2 3" key="1">
    <citation type="submission" date="2012-03" db="EMBL/GenBank/DDBJ databases">
        <title>Whole Genome Assembly of Papio anubis.</title>
        <authorList>
            <person name="Liu Y.L."/>
            <person name="Abraham K.A."/>
            <person name="Akbar H.A."/>
            <person name="Ali S.A."/>
            <person name="Anosike U.A."/>
            <person name="Aqrawi P.A."/>
            <person name="Arias F.A."/>
            <person name="Attaway T.A."/>
            <person name="Awwad R.A."/>
            <person name="Babu C.B."/>
            <person name="Bandaranaike D.B."/>
            <person name="Battles P.B."/>
            <person name="Bell A.B."/>
            <person name="Beltran B.B."/>
            <person name="Berhane-Mersha D.B."/>
            <person name="Bess C.B."/>
            <person name="Bickham C.B."/>
            <person name="Bolden T.B."/>
            <person name="Carter K.C."/>
            <person name="Chau D.C."/>
            <person name="Chavez A.C."/>
            <person name="Clerc-Blankenburg K.C."/>
            <person name="Coyle M.C."/>
            <person name="Dao M.D."/>
            <person name="Davila M.L.D."/>
            <person name="Davy-Carroll L.D."/>
            <person name="Denson S.D."/>
            <person name="Dinh H.D."/>
            <person name="Fernandez S.F."/>
            <person name="Fernando P.F."/>
            <person name="Forbes L.F."/>
            <person name="Francis C.F."/>
            <person name="Francisco L.F."/>
            <person name="Fu Q.F."/>
            <person name="Garcia-Iii R.G."/>
            <person name="Garrett T.G."/>
            <person name="Gross S.G."/>
            <person name="Gubbala S.G."/>
            <person name="Hirani K.H."/>
            <person name="Hogues M.H."/>
            <person name="Hollins B.H."/>
            <person name="Jackson L.J."/>
            <person name="Javaid M.J."/>
            <person name="Jhangiani S.J."/>
            <person name="Johnson A.J."/>
            <person name="Johnson B.J."/>
            <person name="Jones J.J."/>
            <person name="Joshi V.J."/>
            <person name="Kalu J.K."/>
            <person name="Khan N.K."/>
            <person name="Korchina V.K."/>
            <person name="Kovar C.K."/>
            <person name="Lago L.L."/>
            <person name="Lara F.L."/>
            <person name="Le T.-K.L."/>
            <person name="Lee S.L."/>
            <person name="Legall-Iii F.L."/>
            <person name="Lemon S.L."/>
            <person name="Liu J.L."/>
            <person name="Liu Y.-S.L."/>
            <person name="Liyanage D.L."/>
            <person name="Lopez J.L."/>
            <person name="Lorensuhewa L.L."/>
            <person name="Mata R.M."/>
            <person name="Mathew T.M."/>
            <person name="Mercado C.M."/>
            <person name="Mercado I.M."/>
            <person name="Morales K.M."/>
            <person name="Morgan M.M."/>
            <person name="Munidasa M.M."/>
            <person name="Ngo D.N."/>
            <person name="Nguyen L.N."/>
            <person name="Nguyen T.N."/>
            <person name="Nguyen N.N."/>
            <person name="Obregon M.O."/>
            <person name="Okwuonu G.O."/>
            <person name="Ongeri F.O."/>
            <person name="Onwere C.O."/>
            <person name="Osifeso I.O."/>
            <person name="Parra A.P."/>
            <person name="Patil S.P."/>
            <person name="Perez A.P."/>
            <person name="Perez Y.P."/>
            <person name="Pham C.P."/>
            <person name="Pu L.-L.P."/>
            <person name="Puazo M.P."/>
            <person name="Quiroz J.Q."/>
            <person name="Rouhana J.R."/>
            <person name="Ruiz M.R."/>
            <person name="Ruiz S.-J.R."/>
            <person name="Saada N.S."/>
            <person name="Santibanez J.S."/>
            <person name="Scheel M.S."/>
            <person name="Schneider B.S."/>
            <person name="Simmons D.S."/>
            <person name="Sisson I.S."/>
            <person name="Tang L.-Y.T."/>
            <person name="Thornton R.T."/>
            <person name="Tisius J.T."/>
            <person name="Toledanes G.T."/>
            <person name="Trejos Z.T."/>
            <person name="Usmani K.U."/>
            <person name="Varghese R.V."/>
            <person name="Vattathil S.V."/>
            <person name="Vee V.V."/>
            <person name="Walker D.W."/>
            <person name="Weissenberger G.W."/>
            <person name="White C.W."/>
            <person name="Williams A.W."/>
            <person name="Woodworth J.W."/>
            <person name="Wright R.W."/>
            <person name="Zhu Y.Z."/>
            <person name="Han Y.H."/>
            <person name="Newsham I.N."/>
            <person name="Nazareth L.N."/>
            <person name="Worley K.W."/>
            <person name="Muzny D.M."/>
            <person name="Rogers J.R."/>
            <person name="Gibbs R.G."/>
        </authorList>
    </citation>
    <scope>NUCLEOTIDE SEQUENCE [LARGE SCALE GENOMIC DNA]</scope>
</reference>
<dbReference type="GeneTree" id="ENSGT00940000170471"/>
<evidence type="ECO:0008006" key="4">
    <source>
        <dbReference type="Google" id="ProtNLM"/>
    </source>
</evidence>
<organism evidence="2 3">
    <name type="scientific">Papio anubis</name>
    <name type="common">Olive baboon</name>
    <dbReference type="NCBI Taxonomy" id="9555"/>
    <lineage>
        <taxon>Eukaryota</taxon>
        <taxon>Metazoa</taxon>
        <taxon>Chordata</taxon>
        <taxon>Craniata</taxon>
        <taxon>Vertebrata</taxon>
        <taxon>Euteleostomi</taxon>
        <taxon>Mammalia</taxon>
        <taxon>Eutheria</taxon>
        <taxon>Euarchontoglires</taxon>
        <taxon>Primates</taxon>
        <taxon>Haplorrhini</taxon>
        <taxon>Catarrhini</taxon>
        <taxon>Cercopithecidae</taxon>
        <taxon>Cercopithecinae</taxon>
        <taxon>Papio</taxon>
    </lineage>
</organism>
<name>A0A8I5NHP9_PAPAN</name>
<dbReference type="AlphaFoldDB" id="A0A8I5NHP9"/>